<feature type="compositionally biased region" description="Polar residues" evidence="1">
    <location>
        <begin position="226"/>
        <end position="254"/>
    </location>
</feature>
<protein>
    <recommendedName>
        <fullName evidence="2">DUF8112 domain-containing protein</fullName>
    </recommendedName>
</protein>
<dbReference type="EMBL" id="JBHSXQ010000006">
    <property type="protein sequence ID" value="MFC6906829.1"/>
    <property type="molecule type" value="Genomic_DNA"/>
</dbReference>
<accession>A0ABD5V6Y6</accession>
<proteinExistence type="predicted"/>
<feature type="compositionally biased region" description="Acidic residues" evidence="1">
    <location>
        <begin position="213"/>
        <end position="222"/>
    </location>
</feature>
<keyword evidence="4" id="KW-1185">Reference proteome</keyword>
<evidence type="ECO:0000259" key="2">
    <source>
        <dbReference type="Pfam" id="PF26417"/>
    </source>
</evidence>
<feature type="region of interest" description="Disordered" evidence="1">
    <location>
        <begin position="204"/>
        <end position="254"/>
    </location>
</feature>
<sequence length="254" mass="27643">MLTEISTDSTQLFAGARLSDTNPECTACNRPLREGEQVTIYAARKEDAPTFAIERIYCRNCTPEELTNPTLGLSEHLLQSRLTRTLDVRTQSEFQTLGEITTLDTSAPSQGSAEAYEETPTALLRDTHTQNPASAVYHIDDGEGQPLCNCNSDAHYTPVPLAEAEASTARQCENCQIARQGKQATQPCPHCNAPVGMSAWPQHVRACTGDPTDAAEETDPDGDPAITNTDTRTQRATSPATRTGGRTQLHQRQE</sequence>
<dbReference type="InterPro" id="IPR058425">
    <property type="entry name" value="DUF8112"/>
</dbReference>
<evidence type="ECO:0000256" key="1">
    <source>
        <dbReference type="SAM" id="MobiDB-lite"/>
    </source>
</evidence>
<dbReference type="RefSeq" id="WP_340605413.1">
    <property type="nucleotide sequence ID" value="NZ_JBBMXV010000006.1"/>
</dbReference>
<dbReference type="AlphaFoldDB" id="A0ABD5V6Y6"/>
<comment type="caution">
    <text evidence="3">The sequence shown here is derived from an EMBL/GenBank/DDBJ whole genome shotgun (WGS) entry which is preliminary data.</text>
</comment>
<reference evidence="3 4" key="1">
    <citation type="journal article" date="2019" name="Int. J. Syst. Evol. Microbiol.">
        <title>The Global Catalogue of Microorganisms (GCM) 10K type strain sequencing project: providing services to taxonomists for standard genome sequencing and annotation.</title>
        <authorList>
            <consortium name="The Broad Institute Genomics Platform"/>
            <consortium name="The Broad Institute Genome Sequencing Center for Infectious Disease"/>
            <person name="Wu L."/>
            <person name="Ma J."/>
        </authorList>
    </citation>
    <scope>NUCLEOTIDE SEQUENCE [LARGE SCALE GENOMIC DNA]</scope>
    <source>
        <strain evidence="3 4">CGMCC 1.3240</strain>
    </source>
</reference>
<evidence type="ECO:0000313" key="4">
    <source>
        <dbReference type="Proteomes" id="UP001596312"/>
    </source>
</evidence>
<organism evidence="3 4">
    <name type="scientific">Halalkalicoccus tibetensis</name>
    <dbReference type="NCBI Taxonomy" id="175632"/>
    <lineage>
        <taxon>Archaea</taxon>
        <taxon>Methanobacteriati</taxon>
        <taxon>Methanobacteriota</taxon>
        <taxon>Stenosarchaea group</taxon>
        <taxon>Halobacteria</taxon>
        <taxon>Halobacteriales</taxon>
        <taxon>Halococcaceae</taxon>
        <taxon>Halalkalicoccus</taxon>
    </lineage>
</organism>
<evidence type="ECO:0000313" key="3">
    <source>
        <dbReference type="EMBL" id="MFC6906829.1"/>
    </source>
</evidence>
<name>A0ABD5V6Y6_9EURY</name>
<feature type="domain" description="DUF8112" evidence="2">
    <location>
        <begin position="14"/>
        <end position="108"/>
    </location>
</feature>
<gene>
    <name evidence="3" type="ORF">ACFQGH_16675</name>
</gene>
<dbReference type="Pfam" id="PF26417">
    <property type="entry name" value="DUF8112"/>
    <property type="match status" value="1"/>
</dbReference>
<dbReference type="Proteomes" id="UP001596312">
    <property type="component" value="Unassembled WGS sequence"/>
</dbReference>